<comment type="caution">
    <text evidence="6">The sequence shown here is derived from an EMBL/GenBank/DDBJ whole genome shotgun (WGS) entry which is preliminary data.</text>
</comment>
<evidence type="ECO:0000259" key="5">
    <source>
        <dbReference type="PROSITE" id="PS50994"/>
    </source>
</evidence>
<dbReference type="InterPro" id="IPR036397">
    <property type="entry name" value="RNaseH_sf"/>
</dbReference>
<dbReference type="SUPFAM" id="SSF53098">
    <property type="entry name" value="Ribonuclease H-like"/>
    <property type="match status" value="1"/>
</dbReference>
<dbReference type="InterPro" id="IPR052183">
    <property type="entry name" value="IS_Transposase"/>
</dbReference>
<keyword evidence="7" id="KW-1185">Reference proteome</keyword>
<dbReference type="PATRIC" id="fig|1459.3.peg.6039"/>
<dbReference type="OrthoDB" id="2455329at2"/>
<dbReference type="EMBL" id="LGUF01000010">
    <property type="protein sequence ID" value="KON83490.1"/>
    <property type="molecule type" value="Genomic_DNA"/>
</dbReference>
<dbReference type="InterPro" id="IPR012337">
    <property type="entry name" value="RNaseH-like_sf"/>
</dbReference>
<dbReference type="PANTHER" id="PTHR35528:SF3">
    <property type="entry name" value="BLL1675 PROTEIN"/>
    <property type="match status" value="1"/>
</dbReference>
<dbReference type="NCBIfam" id="NF033587">
    <property type="entry name" value="transpos_IS6"/>
    <property type="match status" value="1"/>
</dbReference>
<dbReference type="GO" id="GO:0003677">
    <property type="term" value="F:DNA binding"/>
    <property type="evidence" value="ECO:0007669"/>
    <property type="project" value="UniProtKB-KW"/>
</dbReference>
<evidence type="ECO:0000256" key="4">
    <source>
        <dbReference type="ARBA" id="ARBA00023172"/>
    </source>
</evidence>
<accession>A0A0M0G112</accession>
<sequence length="235" mass="28190">MEKQNLFKWKHYQPDLILLTVRWYLRYNLSFRNLVEMMEERGLSMAHTTIMRWVHQYGPELDERVRRHLKPTNDSWRVDETYIKVKGQWMYLYRAVDSEGNTIDFYLSKTRDKKAAKRFFKKALRSFHVSKPRVMTVDKNPAYPIAIEQLKKEKSIPNGMQLRQQKYLNNIVEQDHRFIKKRVRSMLGLKSFRTATFILSGIEVIHMIKKKQVHQGVKSAQNEVEFIHRLFGITG</sequence>
<dbReference type="RefSeq" id="WP_053437802.1">
    <property type="nucleotide sequence ID" value="NZ_LGUF01000010.1"/>
</dbReference>
<protein>
    <submittedName>
        <fullName evidence="6">Transposase</fullName>
    </submittedName>
</protein>
<keyword evidence="4" id="KW-0233">DNA recombination</keyword>
<name>A0A0M0G112_SPOGL</name>
<keyword evidence="3" id="KW-0238">DNA-binding</keyword>
<dbReference type="AlphaFoldDB" id="A0A0M0G112"/>
<dbReference type="GO" id="GO:0032196">
    <property type="term" value="P:transposition"/>
    <property type="evidence" value="ECO:0007669"/>
    <property type="project" value="UniProtKB-KW"/>
</dbReference>
<organism evidence="6 7">
    <name type="scientific">Sporosarcina globispora</name>
    <name type="common">Bacillus globisporus</name>
    <dbReference type="NCBI Taxonomy" id="1459"/>
    <lineage>
        <taxon>Bacteria</taxon>
        <taxon>Bacillati</taxon>
        <taxon>Bacillota</taxon>
        <taxon>Bacilli</taxon>
        <taxon>Bacillales</taxon>
        <taxon>Caryophanaceae</taxon>
        <taxon>Sporosarcina</taxon>
    </lineage>
</organism>
<dbReference type="InterPro" id="IPR001584">
    <property type="entry name" value="Integrase_cat-core"/>
</dbReference>
<keyword evidence="2" id="KW-0815">Transposition</keyword>
<evidence type="ECO:0000313" key="7">
    <source>
        <dbReference type="Proteomes" id="UP000037109"/>
    </source>
</evidence>
<dbReference type="PROSITE" id="PS50994">
    <property type="entry name" value="INTEGRASE"/>
    <property type="match status" value="1"/>
</dbReference>
<proteinExistence type="predicted"/>
<comment type="function">
    <text evidence="1">Involved in the transposition of the insertion sequence.</text>
</comment>
<dbReference type="Proteomes" id="UP000037109">
    <property type="component" value="Unassembled WGS sequence"/>
</dbReference>
<dbReference type="InterPro" id="IPR047930">
    <property type="entry name" value="Transpos_IS6"/>
</dbReference>
<evidence type="ECO:0000313" key="6">
    <source>
        <dbReference type="EMBL" id="KON83490.1"/>
    </source>
</evidence>
<dbReference type="PANTHER" id="PTHR35528">
    <property type="entry name" value="BLL1675 PROTEIN"/>
    <property type="match status" value="1"/>
</dbReference>
<dbReference type="Gene3D" id="3.30.420.10">
    <property type="entry name" value="Ribonuclease H-like superfamily/Ribonuclease H"/>
    <property type="match status" value="1"/>
</dbReference>
<dbReference type="InterPro" id="IPR032874">
    <property type="entry name" value="DDE_dom"/>
</dbReference>
<feature type="domain" description="Integrase catalytic" evidence="5">
    <location>
        <begin position="67"/>
        <end position="235"/>
    </location>
</feature>
<dbReference type="STRING" id="1459.AF332_27415"/>
<gene>
    <name evidence="6" type="ORF">AF332_27415</name>
</gene>
<evidence type="ECO:0000256" key="2">
    <source>
        <dbReference type="ARBA" id="ARBA00022578"/>
    </source>
</evidence>
<evidence type="ECO:0000256" key="1">
    <source>
        <dbReference type="ARBA" id="ARBA00002286"/>
    </source>
</evidence>
<reference evidence="7" key="1">
    <citation type="submission" date="2015-07" db="EMBL/GenBank/DDBJ databases">
        <title>Fjat-10036 dsm4.</title>
        <authorList>
            <person name="Liu B."/>
            <person name="Wang J."/>
            <person name="Zhu Y."/>
            <person name="Liu G."/>
            <person name="Chen Q."/>
            <person name="Chen Z."/>
            <person name="Lan J."/>
            <person name="Che J."/>
            <person name="Ge C."/>
            <person name="Shi H."/>
            <person name="Pan Z."/>
            <person name="Liu X."/>
        </authorList>
    </citation>
    <scope>NUCLEOTIDE SEQUENCE [LARGE SCALE GENOMIC DNA]</scope>
    <source>
        <strain evidence="7">DSM 4</strain>
    </source>
</reference>
<dbReference type="GO" id="GO:0006310">
    <property type="term" value="P:DNA recombination"/>
    <property type="evidence" value="ECO:0007669"/>
    <property type="project" value="UniProtKB-KW"/>
</dbReference>
<dbReference type="GO" id="GO:0015074">
    <property type="term" value="P:DNA integration"/>
    <property type="evidence" value="ECO:0007669"/>
    <property type="project" value="InterPro"/>
</dbReference>
<dbReference type="Pfam" id="PF13610">
    <property type="entry name" value="DDE_Tnp_IS240"/>
    <property type="match status" value="1"/>
</dbReference>
<evidence type="ECO:0000256" key="3">
    <source>
        <dbReference type="ARBA" id="ARBA00023125"/>
    </source>
</evidence>